<dbReference type="Proteomes" id="UP000195221">
    <property type="component" value="Unassembled WGS sequence"/>
</dbReference>
<protein>
    <submittedName>
        <fullName evidence="2">CDP-glucose 4,6-dehydratase</fullName>
    </submittedName>
</protein>
<organism evidence="2 3">
    <name type="scientific">Caballeronia sordidicola</name>
    <name type="common">Burkholderia sordidicola</name>
    <dbReference type="NCBI Taxonomy" id="196367"/>
    <lineage>
        <taxon>Bacteria</taxon>
        <taxon>Pseudomonadati</taxon>
        <taxon>Pseudomonadota</taxon>
        <taxon>Betaproteobacteria</taxon>
        <taxon>Burkholderiales</taxon>
        <taxon>Burkholderiaceae</taxon>
        <taxon>Caballeronia</taxon>
    </lineage>
</organism>
<dbReference type="NCBIfam" id="TIGR02622">
    <property type="entry name" value="CDP_4_6_dhtase"/>
    <property type="match status" value="1"/>
</dbReference>
<dbReference type="InterPro" id="IPR036291">
    <property type="entry name" value="NAD(P)-bd_dom_sf"/>
</dbReference>
<dbReference type="Pfam" id="PF16363">
    <property type="entry name" value="GDP_Man_Dehyd"/>
    <property type="match status" value="1"/>
</dbReference>
<dbReference type="AlphaFoldDB" id="A0A242MA17"/>
<dbReference type="SUPFAM" id="SSF51735">
    <property type="entry name" value="NAD(P)-binding Rossmann-fold domains"/>
    <property type="match status" value="1"/>
</dbReference>
<reference evidence="2 3" key="1">
    <citation type="submission" date="2017-03" db="EMBL/GenBank/DDBJ databases">
        <title>Genome analysis of strain PAMC 26577.</title>
        <authorList>
            <person name="Oh H.-M."/>
            <person name="Yang J.-A."/>
        </authorList>
    </citation>
    <scope>NUCLEOTIDE SEQUENCE [LARGE SCALE GENOMIC DNA]</scope>
    <source>
        <strain evidence="2 3">PAMC 26577</strain>
    </source>
</reference>
<evidence type="ECO:0000313" key="3">
    <source>
        <dbReference type="Proteomes" id="UP000195221"/>
    </source>
</evidence>
<gene>
    <name evidence="2" type="ORF">PAMC26577_35810</name>
</gene>
<dbReference type="Gene3D" id="3.40.50.720">
    <property type="entry name" value="NAD(P)-binding Rossmann-like Domain"/>
    <property type="match status" value="1"/>
</dbReference>
<sequence>MVDQTFWRGKKVFLTGHTGFKGSWLTLWLQALGAHVTGFALAPDTTPNLFALGRVSDGIQSIIGDIRDRALLANAMKEARPDIVIHMAAQPLVRESYVSPVETYETNVMGTVHVLDAVRQVPGVRSVVIVTTDKCYENREWEWGYRENEAMGGYDPYSSSKGCAELVTSAYRNSFFNPSTYAKHGVALGSGRAGNVIGGGDWAADRLIPDIMRAISQGETVNIRNPHAIRPWQHVLEPLSGYLMLAEKLYTDGPRFADAWNFGPNDSDAQPVQAIVERLTSQWGDGAQWRLDGGNHPHEATFLKLDCSKAHARLGWRPRWDLNHTLETIVAWYKSAARDEDLKTVTLAQIDEYTQI</sequence>
<dbReference type="InterPro" id="IPR016040">
    <property type="entry name" value="NAD(P)-bd_dom"/>
</dbReference>
<comment type="caution">
    <text evidence="2">The sequence shown here is derived from an EMBL/GenBank/DDBJ whole genome shotgun (WGS) entry which is preliminary data.</text>
</comment>
<name>A0A242MA17_CABSO</name>
<proteinExistence type="predicted"/>
<dbReference type="RefSeq" id="WP_075358239.1">
    <property type="nucleotide sequence ID" value="NZ_MSRG01000025.1"/>
</dbReference>
<dbReference type="EMBL" id="NBTZ01000148">
    <property type="protein sequence ID" value="OTP67752.1"/>
    <property type="molecule type" value="Genomic_DNA"/>
</dbReference>
<accession>A0A242MA17</accession>
<feature type="domain" description="NAD(P)-binding" evidence="1">
    <location>
        <begin position="14"/>
        <end position="327"/>
    </location>
</feature>
<dbReference type="InterPro" id="IPR013445">
    <property type="entry name" value="CDP_4_6_deHydtase"/>
</dbReference>
<dbReference type="Gene3D" id="3.90.25.10">
    <property type="entry name" value="UDP-galactose 4-epimerase, domain 1"/>
    <property type="match status" value="1"/>
</dbReference>
<evidence type="ECO:0000313" key="2">
    <source>
        <dbReference type="EMBL" id="OTP67752.1"/>
    </source>
</evidence>
<evidence type="ECO:0000259" key="1">
    <source>
        <dbReference type="Pfam" id="PF16363"/>
    </source>
</evidence>
<dbReference type="CDD" id="cd05252">
    <property type="entry name" value="CDP_GD_SDR_e"/>
    <property type="match status" value="1"/>
</dbReference>
<dbReference type="PANTHER" id="PTHR43000">
    <property type="entry name" value="DTDP-D-GLUCOSE 4,6-DEHYDRATASE-RELATED"/>
    <property type="match status" value="1"/>
</dbReference>